<keyword evidence="1" id="KW-0812">Transmembrane</keyword>
<dbReference type="AlphaFoldDB" id="A0A918RDZ1"/>
<feature type="transmembrane region" description="Helical" evidence="1">
    <location>
        <begin position="6"/>
        <end position="25"/>
    </location>
</feature>
<sequence length="125" mass="14595">MTKQILFLIIVGISIIAFLFAWLFYQKAKYRERMHLIDKGLDLEDVLKFQKKNKIKIIFPWFKLSIVIIGLSVSFLGIAFLVRYLENDLELFKGFLITFIVGICLGISFQIIHFINKTYKNKNGG</sequence>
<evidence type="ECO:0000313" key="2">
    <source>
        <dbReference type="EMBL" id="GGZ94307.1"/>
    </source>
</evidence>
<proteinExistence type="predicted"/>
<organism evidence="2 3">
    <name type="scientific">Algibacter mikhailovii</name>
    <dbReference type="NCBI Taxonomy" id="425498"/>
    <lineage>
        <taxon>Bacteria</taxon>
        <taxon>Pseudomonadati</taxon>
        <taxon>Bacteroidota</taxon>
        <taxon>Flavobacteriia</taxon>
        <taxon>Flavobacteriales</taxon>
        <taxon>Flavobacteriaceae</taxon>
        <taxon>Algibacter</taxon>
    </lineage>
</organism>
<dbReference type="Proteomes" id="UP000636004">
    <property type="component" value="Unassembled WGS sequence"/>
</dbReference>
<keyword evidence="1" id="KW-1133">Transmembrane helix</keyword>
<evidence type="ECO:0000313" key="3">
    <source>
        <dbReference type="Proteomes" id="UP000636004"/>
    </source>
</evidence>
<reference evidence="2" key="2">
    <citation type="submission" date="2020-09" db="EMBL/GenBank/DDBJ databases">
        <authorList>
            <person name="Sun Q."/>
            <person name="Kim S."/>
        </authorList>
    </citation>
    <scope>NUCLEOTIDE SEQUENCE</scope>
    <source>
        <strain evidence="2">KCTC 12710</strain>
    </source>
</reference>
<keyword evidence="3" id="KW-1185">Reference proteome</keyword>
<feature type="transmembrane region" description="Helical" evidence="1">
    <location>
        <begin position="94"/>
        <end position="115"/>
    </location>
</feature>
<comment type="caution">
    <text evidence="2">The sequence shown here is derived from an EMBL/GenBank/DDBJ whole genome shotgun (WGS) entry which is preliminary data.</text>
</comment>
<protein>
    <submittedName>
        <fullName evidence="2">Uncharacterized protein</fullName>
    </submittedName>
</protein>
<reference evidence="2" key="1">
    <citation type="journal article" date="2014" name="Int. J. Syst. Evol. Microbiol.">
        <title>Complete genome sequence of Corynebacterium casei LMG S-19264T (=DSM 44701T), isolated from a smear-ripened cheese.</title>
        <authorList>
            <consortium name="US DOE Joint Genome Institute (JGI-PGF)"/>
            <person name="Walter F."/>
            <person name="Albersmeier A."/>
            <person name="Kalinowski J."/>
            <person name="Ruckert C."/>
        </authorList>
    </citation>
    <scope>NUCLEOTIDE SEQUENCE</scope>
    <source>
        <strain evidence="2">KCTC 12710</strain>
    </source>
</reference>
<gene>
    <name evidence="2" type="ORF">GCM10007028_35790</name>
</gene>
<evidence type="ECO:0000256" key="1">
    <source>
        <dbReference type="SAM" id="Phobius"/>
    </source>
</evidence>
<dbReference type="RefSeq" id="WP_189362816.1">
    <property type="nucleotide sequence ID" value="NZ_BMWZ01000014.1"/>
</dbReference>
<name>A0A918RDZ1_9FLAO</name>
<keyword evidence="1" id="KW-0472">Membrane</keyword>
<accession>A0A918RDZ1</accession>
<feature type="transmembrane region" description="Helical" evidence="1">
    <location>
        <begin position="61"/>
        <end position="82"/>
    </location>
</feature>
<dbReference type="EMBL" id="BMWZ01000014">
    <property type="protein sequence ID" value="GGZ94307.1"/>
    <property type="molecule type" value="Genomic_DNA"/>
</dbReference>